<feature type="transmembrane region" description="Helical" evidence="9">
    <location>
        <begin position="179"/>
        <end position="197"/>
    </location>
</feature>
<evidence type="ECO:0000256" key="7">
    <source>
        <dbReference type="ARBA" id="ARBA00023136"/>
    </source>
</evidence>
<evidence type="ECO:0000256" key="5">
    <source>
        <dbReference type="ARBA" id="ARBA00022692"/>
    </source>
</evidence>
<protein>
    <recommendedName>
        <fullName evidence="3">L-cystine uptake protein TcyP</fullName>
    </recommendedName>
    <alternativeName>
        <fullName evidence="8">Transporter of cystine TcyP</fullName>
    </alternativeName>
</protein>
<evidence type="ECO:0000256" key="3">
    <source>
        <dbReference type="ARBA" id="ARBA00022031"/>
    </source>
</evidence>
<comment type="subcellular location">
    <subcellularLocation>
        <location evidence="1">Membrane</location>
        <topology evidence="1">Multi-pass membrane protein</topology>
    </subcellularLocation>
</comment>
<proteinExistence type="inferred from homology"/>
<evidence type="ECO:0000256" key="9">
    <source>
        <dbReference type="SAM" id="Phobius"/>
    </source>
</evidence>
<comment type="caution">
    <text evidence="10">The sequence shown here is derived from an EMBL/GenBank/DDBJ whole genome shotgun (WGS) entry which is preliminary data.</text>
</comment>
<accession>A0A2M8Z7N9</accession>
<gene>
    <name evidence="10" type="ORF">H171_2994</name>
</gene>
<dbReference type="RefSeq" id="WP_100305835.1">
    <property type="nucleotide sequence ID" value="NZ_PGET01000001.1"/>
</dbReference>
<dbReference type="Gene3D" id="1.10.3860.10">
    <property type="entry name" value="Sodium:dicarboxylate symporter"/>
    <property type="match status" value="1"/>
</dbReference>
<feature type="transmembrane region" description="Helical" evidence="9">
    <location>
        <begin position="27"/>
        <end position="48"/>
    </location>
</feature>
<evidence type="ECO:0000313" key="11">
    <source>
        <dbReference type="Proteomes" id="UP000231092"/>
    </source>
</evidence>
<evidence type="ECO:0000256" key="4">
    <source>
        <dbReference type="ARBA" id="ARBA00022448"/>
    </source>
</evidence>
<dbReference type="Pfam" id="PF00375">
    <property type="entry name" value="SDF"/>
    <property type="match status" value="1"/>
</dbReference>
<reference evidence="10 11" key="1">
    <citation type="submission" date="2017-11" db="EMBL/GenBank/DDBJ databases">
        <title>Understudied soil microbes with underappreciated capabilities: Untangling the Clostridium saccharolyticum group.</title>
        <authorList>
            <person name="Leschine S."/>
        </authorList>
    </citation>
    <scope>NUCLEOTIDE SEQUENCE [LARGE SCALE GENOMIC DNA]</scope>
    <source>
        <strain evidence="10 11">18A</strain>
    </source>
</reference>
<feature type="transmembrane region" description="Helical" evidence="9">
    <location>
        <begin position="102"/>
        <end position="123"/>
    </location>
</feature>
<dbReference type="PRINTS" id="PR00173">
    <property type="entry name" value="EDTRNSPORT"/>
</dbReference>
<dbReference type="GO" id="GO:0015293">
    <property type="term" value="F:symporter activity"/>
    <property type="evidence" value="ECO:0007669"/>
    <property type="project" value="InterPro"/>
</dbReference>
<keyword evidence="6 9" id="KW-1133">Transmembrane helix</keyword>
<feature type="transmembrane region" description="Helical" evidence="9">
    <location>
        <begin position="218"/>
        <end position="238"/>
    </location>
</feature>
<feature type="transmembrane region" description="Helical" evidence="9">
    <location>
        <begin position="363"/>
        <end position="381"/>
    </location>
</feature>
<evidence type="ECO:0000256" key="2">
    <source>
        <dbReference type="ARBA" id="ARBA00006148"/>
    </source>
</evidence>
<dbReference type="OrthoDB" id="9768885at2"/>
<dbReference type="PANTHER" id="PTHR42865:SF5">
    <property type="entry name" value="L-CYSTINE TRANSPORTER TCYP"/>
    <property type="match status" value="1"/>
</dbReference>
<dbReference type="InterPro" id="IPR001991">
    <property type="entry name" value="Na-dicarboxylate_symporter"/>
</dbReference>
<comment type="similarity">
    <text evidence="2">Belongs to the dicarboxylate/amino acid:cation symporter (DAACS) (TC 2.A.23) family.</text>
</comment>
<dbReference type="EMBL" id="PGET01000001">
    <property type="protein sequence ID" value="PJJ29452.1"/>
    <property type="molecule type" value="Genomic_DNA"/>
</dbReference>
<dbReference type="GO" id="GO:0005886">
    <property type="term" value="C:plasma membrane"/>
    <property type="evidence" value="ECO:0007669"/>
    <property type="project" value="TreeGrafter"/>
</dbReference>
<keyword evidence="7 9" id="KW-0472">Membrane</keyword>
<feature type="transmembrane region" description="Helical" evidence="9">
    <location>
        <begin position="258"/>
        <end position="280"/>
    </location>
</feature>
<keyword evidence="4" id="KW-0813">Transport</keyword>
<keyword evidence="5 9" id="KW-0812">Transmembrane</keyword>
<feature type="transmembrane region" description="Helical" evidence="9">
    <location>
        <begin position="292"/>
        <end position="314"/>
    </location>
</feature>
<evidence type="ECO:0000256" key="6">
    <source>
        <dbReference type="ARBA" id="ARBA00022989"/>
    </source>
</evidence>
<feature type="transmembrane region" description="Helical" evidence="9">
    <location>
        <begin position="334"/>
        <end position="356"/>
    </location>
</feature>
<dbReference type="PANTHER" id="PTHR42865">
    <property type="entry name" value="PROTON/GLUTAMATE-ASPARTATE SYMPORTER"/>
    <property type="match status" value="1"/>
</dbReference>
<sequence>MAVYISVICFLIYLGVLFVLQKKGKSFNVRVIAGLFGGIIFGAILKTVADDAAVSESLRWISLVGTAYTKLLKMMVIPLIFVSIVCAIINQKSGKNLGKITALVLVILLSTAAISAVVGGVTAKAFGVSAEGLEIGEAESKKTSQLEEKAKEGLSIEDTIIDIIPSNPIYALTGQGSNATLSVVLFAAFLGIGVIGVRTYAPEQAEFFGKLMNSLNTLVVEVVMMIIMLTPFGIFSLMTKTIAGSDYTSILRLVTFVLASYTAIFIMFIIHGLILAVVGVSPLTYFKKAMTTLVFAFTSRTSAGTLPLTIRTLTDEMGVDNGVSNLAGSLSTSIGQNGCAAIYPAMLVVMVAPAVGQQITPSFFILMVVIITFASIGIAGVGGGATFAGITVLSALGLPVGIAGLLVGIEPVIDMARTALNVSDGMVTGLVAAKLTNNIDMTVYNDKSLNLEKKPSSAKGDS</sequence>
<dbReference type="Proteomes" id="UP000231092">
    <property type="component" value="Unassembled WGS sequence"/>
</dbReference>
<evidence type="ECO:0000256" key="8">
    <source>
        <dbReference type="ARBA" id="ARBA00031293"/>
    </source>
</evidence>
<dbReference type="InterPro" id="IPR036458">
    <property type="entry name" value="Na:dicarbo_symporter_sf"/>
</dbReference>
<organism evidence="10 11">
    <name type="scientific">[Clostridium] celerecrescens 18A</name>
    <dbReference type="NCBI Taxonomy" id="1286362"/>
    <lineage>
        <taxon>Bacteria</taxon>
        <taxon>Bacillati</taxon>
        <taxon>Bacillota</taxon>
        <taxon>Clostridia</taxon>
        <taxon>Lachnospirales</taxon>
        <taxon>Lachnospiraceae</taxon>
        <taxon>Lacrimispora</taxon>
    </lineage>
</organism>
<evidence type="ECO:0000313" key="10">
    <source>
        <dbReference type="EMBL" id="PJJ29452.1"/>
    </source>
</evidence>
<dbReference type="AlphaFoldDB" id="A0A2M8Z7N9"/>
<feature type="transmembrane region" description="Helical" evidence="9">
    <location>
        <begin position="387"/>
        <end position="409"/>
    </location>
</feature>
<dbReference type="SUPFAM" id="SSF118215">
    <property type="entry name" value="Proton glutamate symport protein"/>
    <property type="match status" value="1"/>
</dbReference>
<feature type="transmembrane region" description="Helical" evidence="9">
    <location>
        <begin position="5"/>
        <end position="20"/>
    </location>
</feature>
<dbReference type="GO" id="GO:0015184">
    <property type="term" value="F:L-cystine transmembrane transporter activity"/>
    <property type="evidence" value="ECO:0007669"/>
    <property type="project" value="TreeGrafter"/>
</dbReference>
<name>A0A2M8Z7N9_9FIRM</name>
<evidence type="ECO:0000256" key="1">
    <source>
        <dbReference type="ARBA" id="ARBA00004141"/>
    </source>
</evidence>
<feature type="transmembrane region" description="Helical" evidence="9">
    <location>
        <begin position="68"/>
        <end position="90"/>
    </location>
</feature>